<organism evidence="2 3">
    <name type="scientific">Klebsiella michiganensis</name>
    <dbReference type="NCBI Taxonomy" id="1134687"/>
    <lineage>
        <taxon>Bacteria</taxon>
        <taxon>Pseudomonadati</taxon>
        <taxon>Pseudomonadota</taxon>
        <taxon>Gammaproteobacteria</taxon>
        <taxon>Enterobacterales</taxon>
        <taxon>Enterobacteriaceae</taxon>
        <taxon>Klebsiella/Raoultella group</taxon>
        <taxon>Klebsiella</taxon>
    </lineage>
</organism>
<accession>A0A1Q8YZL1</accession>
<dbReference type="AlphaFoldDB" id="A0A1Q8YZL1"/>
<evidence type="ECO:0000313" key="2">
    <source>
        <dbReference type="EMBL" id="UWZ72780.1"/>
    </source>
</evidence>
<gene>
    <name evidence="2" type="ORF">NP224_21595</name>
</gene>
<evidence type="ECO:0000313" key="3">
    <source>
        <dbReference type="Proteomes" id="UP001060345"/>
    </source>
</evidence>
<dbReference type="Proteomes" id="UP001060345">
    <property type="component" value="Chromosome"/>
</dbReference>
<evidence type="ECO:0000256" key="1">
    <source>
        <dbReference type="SAM" id="SignalP"/>
    </source>
</evidence>
<feature type="signal peptide" evidence="1">
    <location>
        <begin position="1"/>
        <end position="21"/>
    </location>
</feature>
<protein>
    <submittedName>
        <fullName evidence="2">Uncharacterized protein</fullName>
    </submittedName>
</protein>
<name>A0A1Q8YZL1_9ENTR</name>
<reference evidence="2" key="1">
    <citation type="submission" date="2022-08" db="EMBL/GenBank/DDBJ databases">
        <title>Genomic characterization and comparative genomic analysis of a strain of klebsiella michiganensis carrying blaKPC-2 isolated from the blood of children with very preterm bloodstream infection.</title>
        <authorList>
            <person name="Zhang N."/>
        </authorList>
    </citation>
    <scope>NUCLEOTIDE SEQUENCE</scope>
    <source>
        <strain evidence="2">BSI-KPN166</strain>
    </source>
</reference>
<feature type="chain" id="PRO_5043148941" evidence="1">
    <location>
        <begin position="22"/>
        <end position="98"/>
    </location>
</feature>
<sequence>MAVKRPVTAVLVLLCTFIVGAAAAKTPQLTDDQVKQQIIEASIASYPGVCACPFNRARNGSACGRRSAWSKAGGYAPVCYKKEVTQEMIKRWRQSQQI</sequence>
<proteinExistence type="predicted"/>
<keyword evidence="1" id="KW-0732">Signal</keyword>
<dbReference type="RefSeq" id="WP_071846135.1">
    <property type="nucleotide sequence ID" value="NZ_CABEJA010000048.1"/>
</dbReference>
<dbReference type="EMBL" id="CP102103">
    <property type="protein sequence ID" value="UWZ72780.1"/>
    <property type="molecule type" value="Genomic_DNA"/>
</dbReference>